<name>A0A1M5VFW1_9CLOT</name>
<dbReference type="Pfam" id="PF07907">
    <property type="entry name" value="YibE_F"/>
    <property type="match status" value="1"/>
</dbReference>
<dbReference type="EMBL" id="FQXP01000004">
    <property type="protein sequence ID" value="SHH74126.1"/>
    <property type="molecule type" value="Genomic_DNA"/>
</dbReference>
<dbReference type="InterPro" id="IPR012507">
    <property type="entry name" value="YibE_F"/>
</dbReference>
<keyword evidence="1" id="KW-1133">Transmembrane helix</keyword>
<organism evidence="2 3">
    <name type="scientific">Clostridium collagenovorans DSM 3089</name>
    <dbReference type="NCBI Taxonomy" id="1121306"/>
    <lineage>
        <taxon>Bacteria</taxon>
        <taxon>Bacillati</taxon>
        <taxon>Bacillota</taxon>
        <taxon>Clostridia</taxon>
        <taxon>Eubacteriales</taxon>
        <taxon>Clostridiaceae</taxon>
        <taxon>Clostridium</taxon>
    </lineage>
</organism>
<dbReference type="Proteomes" id="UP000184526">
    <property type="component" value="Unassembled WGS sequence"/>
</dbReference>
<dbReference type="RefSeq" id="WP_084666118.1">
    <property type="nucleotide sequence ID" value="NZ_FQXP01000004.1"/>
</dbReference>
<dbReference type="PANTHER" id="PTHR41771:SF1">
    <property type="entry name" value="MEMBRANE PROTEIN"/>
    <property type="match status" value="1"/>
</dbReference>
<evidence type="ECO:0000256" key="1">
    <source>
        <dbReference type="SAM" id="Phobius"/>
    </source>
</evidence>
<feature type="transmembrane region" description="Helical" evidence="1">
    <location>
        <begin position="318"/>
        <end position="336"/>
    </location>
</feature>
<dbReference type="PANTHER" id="PTHR41771">
    <property type="entry name" value="MEMBRANE PROTEIN-RELATED"/>
    <property type="match status" value="1"/>
</dbReference>
<accession>A0A1M5VFW1</accession>
<feature type="transmembrane region" description="Helical" evidence="1">
    <location>
        <begin position="208"/>
        <end position="229"/>
    </location>
</feature>
<keyword evidence="3" id="KW-1185">Reference proteome</keyword>
<keyword evidence="1" id="KW-0472">Membrane</keyword>
<proteinExistence type="predicted"/>
<reference evidence="2 3" key="1">
    <citation type="submission" date="2016-11" db="EMBL/GenBank/DDBJ databases">
        <authorList>
            <person name="Jaros S."/>
            <person name="Januszkiewicz K."/>
            <person name="Wedrychowicz H."/>
        </authorList>
    </citation>
    <scope>NUCLEOTIDE SEQUENCE [LARGE SCALE GENOMIC DNA]</scope>
    <source>
        <strain evidence="2 3">DSM 3089</strain>
    </source>
</reference>
<evidence type="ECO:0000313" key="3">
    <source>
        <dbReference type="Proteomes" id="UP000184526"/>
    </source>
</evidence>
<sequence>MKKLKNEILKNKGGTIIWTIFIIGFFIFLYGLNSNLKYNKPEDAPENIKYAKAEVTEIISEELGPDPDFQYINIGKQQLEFLILSGENKGKIVTANNFISRVDNKPAKLGSKYILSTYDDFRTTVIANYNREVSLYILLGIFMVIVMILGKLKGVKSLLSLGFTMISIIFLFIPLIIKGVNPIVASIIIVVLSTAVTMIALNGLSKKTVVACLSCILCTIIAGVIAYIFGAINNISTYNTPEAQDLLFVAANTSLKVKELLFSGILISSLGAIMDTTISITSSVFEVYEVNNNLSSSQLFNSGMNIGKDVMGTMTNTLILAFTGSSINVLIIYFMYNIPYMQLINIDLIVIEIIQGLSGGIALILSIPIAALASAKLAPIKSKTKDL</sequence>
<dbReference type="AlphaFoldDB" id="A0A1M5VFW1"/>
<feature type="transmembrane region" description="Helical" evidence="1">
    <location>
        <begin position="183"/>
        <end position="201"/>
    </location>
</feature>
<feature type="transmembrane region" description="Helical" evidence="1">
    <location>
        <begin position="348"/>
        <end position="373"/>
    </location>
</feature>
<feature type="transmembrane region" description="Helical" evidence="1">
    <location>
        <begin position="12"/>
        <end position="32"/>
    </location>
</feature>
<dbReference type="OrthoDB" id="5753718at2"/>
<evidence type="ECO:0000313" key="2">
    <source>
        <dbReference type="EMBL" id="SHH74126.1"/>
    </source>
</evidence>
<protein>
    <submittedName>
        <fullName evidence="2">Uncharacterized membrane protein</fullName>
    </submittedName>
</protein>
<feature type="transmembrane region" description="Helical" evidence="1">
    <location>
        <begin position="133"/>
        <end position="150"/>
    </location>
</feature>
<feature type="transmembrane region" description="Helical" evidence="1">
    <location>
        <begin position="157"/>
        <end position="177"/>
    </location>
</feature>
<keyword evidence="1" id="KW-0812">Transmembrane</keyword>
<gene>
    <name evidence="2" type="ORF">SAMN02745196_01278</name>
</gene>